<evidence type="ECO:0000313" key="4">
    <source>
        <dbReference type="Proteomes" id="UP000234275"/>
    </source>
</evidence>
<comment type="similarity">
    <text evidence="1 2">Belongs to the peptidase M20A family.</text>
</comment>
<dbReference type="InterPro" id="IPR052030">
    <property type="entry name" value="Peptidase_M20/M20A_hydrolases"/>
</dbReference>
<dbReference type="SUPFAM" id="SSF55031">
    <property type="entry name" value="Bacterial exopeptidase dimerisation domain"/>
    <property type="match status" value="1"/>
</dbReference>
<dbReference type="PIRSF" id="PIRSF037226">
    <property type="entry name" value="Amidohydrolase_ACY1L2_prd"/>
    <property type="match status" value="1"/>
</dbReference>
<dbReference type="PANTHER" id="PTHR30575:SF8">
    <property type="entry name" value="PEPTIDASE M20 DOMAIN-CONTAINING PROTEIN 2"/>
    <property type="match status" value="1"/>
</dbReference>
<keyword evidence="4" id="KW-1185">Reference proteome</keyword>
<dbReference type="Proteomes" id="UP000234275">
    <property type="component" value="Unassembled WGS sequence"/>
</dbReference>
<dbReference type="SUPFAM" id="SSF53187">
    <property type="entry name" value="Zn-dependent exopeptidases"/>
    <property type="match status" value="1"/>
</dbReference>
<proteinExistence type="inferred from homology"/>
<name>A0A2I2FT16_9EURO</name>
<comment type="caution">
    <text evidence="3">The sequence shown here is derived from an EMBL/GenBank/DDBJ whole genome shotgun (WGS) entry which is preliminary data.</text>
</comment>
<accession>A0A2I2FT16</accession>
<dbReference type="InterPro" id="IPR036264">
    <property type="entry name" value="Bact_exopeptidase_dim_dom"/>
</dbReference>
<dbReference type="EMBL" id="MSFO01000010">
    <property type="protein sequence ID" value="PLB43762.1"/>
    <property type="molecule type" value="Genomic_DNA"/>
</dbReference>
<dbReference type="OrthoDB" id="6119954at2759"/>
<evidence type="ECO:0000256" key="1">
    <source>
        <dbReference type="ARBA" id="ARBA00006247"/>
    </source>
</evidence>
<dbReference type="GO" id="GO:0016805">
    <property type="term" value="F:dipeptidase activity"/>
    <property type="evidence" value="ECO:0007669"/>
    <property type="project" value="InterPro"/>
</dbReference>
<dbReference type="AlphaFoldDB" id="A0A2I2FT16"/>
<dbReference type="Gene3D" id="3.30.70.360">
    <property type="match status" value="1"/>
</dbReference>
<gene>
    <name evidence="3" type="ORF">P170DRAFT_450934</name>
</gene>
<dbReference type="Pfam" id="PF01546">
    <property type="entry name" value="Peptidase_M20"/>
    <property type="match status" value="1"/>
</dbReference>
<dbReference type="InterPro" id="IPR017144">
    <property type="entry name" value="Xaa-Arg_dipeptidase"/>
</dbReference>
<dbReference type="GeneID" id="36558857"/>
<dbReference type="PANTHER" id="PTHR30575">
    <property type="entry name" value="PEPTIDASE M20"/>
    <property type="match status" value="1"/>
</dbReference>
<protein>
    <recommendedName>
        <fullName evidence="2">Peptidase M20 domain-containing protein 2</fullName>
    </recommendedName>
</protein>
<dbReference type="Gene3D" id="3.40.630.10">
    <property type="entry name" value="Zn peptidases"/>
    <property type="match status" value="1"/>
</dbReference>
<sequence>MADLTSARNHIQVATDSNAESLRQLNLGIHGHPETAHEEVHAHDTLTSFLETRGFNVTRHAYGLSTAFEAELGTSGPIVIFCAEYDALPGIGRACGHNLIATSSMAAFLGLANSVKQLEVPGRVRILGTPAEEAHGGKIQLIDAGAFHDPAIVAAIMVHPTAQRSIPEGYQGVAGWESIANALIQVEFHGKGAHAGGDPWNGVSALDAAVSAYNSLAMLRQHIRPDERIHRIIEDGGKSIRGRTAARTDELLARAKACFEAAGVSTGCSVSYTMEPMYKDIVVNDPFCQIYTEEIAALGRKVQLKSDGPTTVSTDMGNVSYAVPSFHGVFGIPTPDGVPPHHAGFAKAAGLEEAHHEAIICGKAMAMLGWRLLTRS</sequence>
<evidence type="ECO:0000256" key="2">
    <source>
        <dbReference type="PIRNR" id="PIRNR037226"/>
    </source>
</evidence>
<reference evidence="3 4" key="1">
    <citation type="submission" date="2016-12" db="EMBL/GenBank/DDBJ databases">
        <title>The genomes of Aspergillus section Nigri reveals drivers in fungal speciation.</title>
        <authorList>
            <consortium name="DOE Joint Genome Institute"/>
            <person name="Vesth T.C."/>
            <person name="Nybo J."/>
            <person name="Theobald S."/>
            <person name="Brandl J."/>
            <person name="Frisvad J.C."/>
            <person name="Nielsen K.F."/>
            <person name="Lyhne E.K."/>
            <person name="Kogle M.E."/>
            <person name="Kuo A."/>
            <person name="Riley R."/>
            <person name="Clum A."/>
            <person name="Nolan M."/>
            <person name="Lipzen A."/>
            <person name="Salamov A."/>
            <person name="Henrissat B."/>
            <person name="Wiebenga A."/>
            <person name="De Vries R.P."/>
            <person name="Grigoriev I.V."/>
            <person name="Mortensen U.H."/>
            <person name="Andersen M.R."/>
            <person name="Baker S.E."/>
        </authorList>
    </citation>
    <scope>NUCLEOTIDE SEQUENCE [LARGE SCALE GENOMIC DNA]</scope>
    <source>
        <strain evidence="3 4">IBT 23096</strain>
    </source>
</reference>
<dbReference type="CDD" id="cd05672">
    <property type="entry name" value="M20_ACY1L2-like"/>
    <property type="match status" value="1"/>
</dbReference>
<evidence type="ECO:0000313" key="3">
    <source>
        <dbReference type="EMBL" id="PLB43762.1"/>
    </source>
</evidence>
<dbReference type="VEuPathDB" id="FungiDB:P170DRAFT_450934"/>
<organism evidence="3 4">
    <name type="scientific">Aspergillus steynii IBT 23096</name>
    <dbReference type="NCBI Taxonomy" id="1392250"/>
    <lineage>
        <taxon>Eukaryota</taxon>
        <taxon>Fungi</taxon>
        <taxon>Dikarya</taxon>
        <taxon>Ascomycota</taxon>
        <taxon>Pezizomycotina</taxon>
        <taxon>Eurotiomycetes</taxon>
        <taxon>Eurotiomycetidae</taxon>
        <taxon>Eurotiales</taxon>
        <taxon>Aspergillaceae</taxon>
        <taxon>Aspergillus</taxon>
        <taxon>Aspergillus subgen. Circumdati</taxon>
    </lineage>
</organism>
<dbReference type="InterPro" id="IPR002933">
    <property type="entry name" value="Peptidase_M20"/>
</dbReference>
<dbReference type="RefSeq" id="XP_024699064.1">
    <property type="nucleotide sequence ID" value="XM_024851158.1"/>
</dbReference>